<name>A0A8E1VY21_9PSEU</name>
<evidence type="ECO:0000259" key="7">
    <source>
        <dbReference type="Pfam" id="PF13086"/>
    </source>
</evidence>
<gene>
    <name evidence="9" type="ORF">H5411_14225</name>
</gene>
<accession>A0A8E1VY21</accession>
<dbReference type="AlphaFoldDB" id="A0A8E1VY21"/>
<dbReference type="GO" id="GO:0016787">
    <property type="term" value="F:hydrolase activity"/>
    <property type="evidence" value="ECO:0007669"/>
    <property type="project" value="UniProtKB-KW"/>
</dbReference>
<protein>
    <submittedName>
        <fullName evidence="9">ATP-binding protein</fullName>
    </submittedName>
</protein>
<dbReference type="InterPro" id="IPR050534">
    <property type="entry name" value="Coronavir_polyprotein_1ab"/>
</dbReference>
<feature type="domain" description="DNA2/NAM7 helicase-like C-terminal" evidence="8">
    <location>
        <begin position="1015"/>
        <end position="1123"/>
    </location>
</feature>
<comment type="caution">
    <text evidence="9">The sequence shown here is derived from an EMBL/GenBank/DDBJ whole genome shotgun (WGS) entry which is preliminary data.</text>
</comment>
<reference evidence="9 10" key="1">
    <citation type="submission" date="2020-08" db="EMBL/GenBank/DDBJ databases">
        <title>Amycolatopsis echigonensis JCM 21831.</title>
        <authorList>
            <person name="Tedsree N."/>
            <person name="Kuncharoen N."/>
            <person name="Likhitwitayawuid K."/>
            <person name="Tanasupawat S."/>
        </authorList>
    </citation>
    <scope>NUCLEOTIDE SEQUENCE [LARGE SCALE GENOMIC DNA]</scope>
    <source>
        <strain evidence="9 10">JCM 21831</strain>
    </source>
</reference>
<dbReference type="GO" id="GO:0003678">
    <property type="term" value="F:DNA helicase activity"/>
    <property type="evidence" value="ECO:0007669"/>
    <property type="project" value="UniProtKB-ARBA"/>
</dbReference>
<feature type="domain" description="DNA2/NAM7 helicase helicase" evidence="7">
    <location>
        <begin position="846"/>
        <end position="905"/>
    </location>
</feature>
<dbReference type="EMBL" id="JACJHR010000017">
    <property type="protein sequence ID" value="MBB2500277.1"/>
    <property type="molecule type" value="Genomic_DNA"/>
</dbReference>
<feature type="region of interest" description="Disordered" evidence="6">
    <location>
        <begin position="549"/>
        <end position="568"/>
    </location>
</feature>
<evidence type="ECO:0000256" key="6">
    <source>
        <dbReference type="SAM" id="MobiDB-lite"/>
    </source>
</evidence>
<evidence type="ECO:0000259" key="8">
    <source>
        <dbReference type="Pfam" id="PF13087"/>
    </source>
</evidence>
<proteinExistence type="inferred from homology"/>
<dbReference type="Proteomes" id="UP000550260">
    <property type="component" value="Unassembled WGS sequence"/>
</dbReference>
<dbReference type="PANTHER" id="PTHR43788:SF8">
    <property type="entry name" value="DNA-BINDING PROTEIN SMUBP-2"/>
    <property type="match status" value="1"/>
</dbReference>
<keyword evidence="4" id="KW-0347">Helicase</keyword>
<dbReference type="Pfam" id="PF13086">
    <property type="entry name" value="AAA_11"/>
    <property type="match status" value="1"/>
</dbReference>
<dbReference type="InterPro" id="IPR041677">
    <property type="entry name" value="DNA2/NAM7_AAA_11"/>
</dbReference>
<evidence type="ECO:0000313" key="9">
    <source>
        <dbReference type="EMBL" id="MBB2500277.1"/>
    </source>
</evidence>
<evidence type="ECO:0000256" key="2">
    <source>
        <dbReference type="ARBA" id="ARBA00022741"/>
    </source>
</evidence>
<organism evidence="9 10">
    <name type="scientific">Amycolatopsis echigonensis</name>
    <dbReference type="NCBI Taxonomy" id="2576905"/>
    <lineage>
        <taxon>Bacteria</taxon>
        <taxon>Bacillati</taxon>
        <taxon>Actinomycetota</taxon>
        <taxon>Actinomycetes</taxon>
        <taxon>Pseudonocardiales</taxon>
        <taxon>Pseudonocardiaceae</taxon>
        <taxon>Amycolatopsis</taxon>
    </lineage>
</organism>
<dbReference type="Pfam" id="PF13087">
    <property type="entry name" value="AAA_12"/>
    <property type="match status" value="1"/>
</dbReference>
<evidence type="ECO:0000256" key="1">
    <source>
        <dbReference type="ARBA" id="ARBA00007913"/>
    </source>
</evidence>
<feature type="region of interest" description="Disordered" evidence="6">
    <location>
        <begin position="1"/>
        <end position="24"/>
    </location>
</feature>
<feature type="region of interest" description="Disordered" evidence="6">
    <location>
        <begin position="146"/>
        <end position="173"/>
    </location>
</feature>
<evidence type="ECO:0000313" key="10">
    <source>
        <dbReference type="Proteomes" id="UP000550260"/>
    </source>
</evidence>
<feature type="region of interest" description="Disordered" evidence="6">
    <location>
        <begin position="235"/>
        <end position="254"/>
    </location>
</feature>
<dbReference type="InterPro" id="IPR047187">
    <property type="entry name" value="SF1_C_Upf1"/>
</dbReference>
<dbReference type="Gene3D" id="3.40.50.300">
    <property type="entry name" value="P-loop containing nucleotide triphosphate hydrolases"/>
    <property type="match status" value="3"/>
</dbReference>
<keyword evidence="2" id="KW-0547">Nucleotide-binding</keyword>
<evidence type="ECO:0000256" key="3">
    <source>
        <dbReference type="ARBA" id="ARBA00022801"/>
    </source>
</evidence>
<dbReference type="GO" id="GO:0005524">
    <property type="term" value="F:ATP binding"/>
    <property type="evidence" value="ECO:0007669"/>
    <property type="project" value="UniProtKB-KW"/>
</dbReference>
<feature type="compositionally biased region" description="Basic and acidic residues" evidence="6">
    <location>
        <begin position="552"/>
        <end position="564"/>
    </location>
</feature>
<dbReference type="CDD" id="cd18808">
    <property type="entry name" value="SF1_C_Upf1"/>
    <property type="match status" value="1"/>
</dbReference>
<evidence type="ECO:0000256" key="5">
    <source>
        <dbReference type="ARBA" id="ARBA00022840"/>
    </source>
</evidence>
<keyword evidence="3" id="KW-0378">Hydrolase</keyword>
<keyword evidence="5 9" id="KW-0067">ATP-binding</keyword>
<comment type="similarity">
    <text evidence="1">Belongs to the DNA2/NAM7 helicase family.</text>
</comment>
<dbReference type="InterPro" id="IPR027417">
    <property type="entry name" value="P-loop_NTPase"/>
</dbReference>
<sequence length="1144" mass="124170">MVEMFTPQNVPKKPNTRPGADSEQLVFDLPPRGLAPWEEGHPVWSLPAKPRMTWQFTVYGGLYELSAVRNELVRALGRDTKEPDGRLDRHTALLAFTVDDKGCLVENSATLSACAWAIGRTRSPGPGARDWLDGFEAEEREFARQLDRLVPPSARRSPADDDSAEPGESMASRVAQAAGDQVKNAAAEALKAGAKSAGTAVTTVAAAAVTSVAGPVVGGIAGSVAGAFAEKLLTPRKRERTPETRPSGSVPEQTDLEETVGWPRLTAGDVHRLVASLANELGLGALRPSGVRVKCALVPVRESAEAGEQNFLNSFIAKDLGRIEQELRNGNAGPGLLQYLTAPRSVPVADRVDVRHSPDAVVAGVAPGSIPVGRWPTDVGKPLVLSQQFAVDRIFADLADGSGLFAVNGPPGTGKTTMLRDVLAGVLVRRAERLAALHHPVDAFAGQIGSVALSAKHTAHVYRPRPELTGFEVVLATANNGAAENVTAEIPGVNAVGGAAAEALDADYFTELASHVLDAPAWGLMAATLGSMKKRSRFASRFWWGDGQSRAEPAEKDGSPEQAKKKPSGMLHILQQAQRKPETAADWARAVKRFKDALADVRRLAAERQGVADAVAAHPGCRVARDAAADQVVAAARRAEHARGQATAAERALMQARKTFADEDAESKHHALSRPGFWIQLSTWFRAGREWASVAAELRHRRAAAKLTCERAHQTAASWQAELAAATATWQQAVQVRDAAERTFADVCARIEEGRRRWPGNVPFRLDFDSDSEFQRCAPWADTEFTAARNRLFLEALRLHKRFVLGAEPRLRDNLAVMEAYLTGRVKPEPAVLLAAWQALFLVVPVVSTTFSSLPRLFAGLGRESLGWLFIDEAGQATPQEVVGGIWRARRSVIVGDPRQLEPIVSLPSSAQEVLRRYCQVDAQWLPDAASAQQIADRMARYGTELADSDGSGTAWVGAPLRVHRRCDRPMFEISNDIAYGGTLMVYGTRHDGVFPGRNGWIHVPSGASDEHWLPAEGEALADLLRQLRRDGVRAQDIRVVSPFRAVVRGSRRIGRNVLGEEFAGTNVGTVHTMQGKESDVVILVLGTPDHRERAREWAAEKPNLLNVAVSRAKRRLYVIGNRQNWRTQPYFSVLADRIPDFER</sequence>
<evidence type="ECO:0000256" key="4">
    <source>
        <dbReference type="ARBA" id="ARBA00022806"/>
    </source>
</evidence>
<dbReference type="SUPFAM" id="SSF52540">
    <property type="entry name" value="P-loop containing nucleoside triphosphate hydrolases"/>
    <property type="match status" value="1"/>
</dbReference>
<dbReference type="PANTHER" id="PTHR43788">
    <property type="entry name" value="DNA2/NAM7 HELICASE FAMILY MEMBER"/>
    <property type="match status" value="1"/>
</dbReference>
<dbReference type="InterPro" id="IPR041679">
    <property type="entry name" value="DNA2/NAM7-like_C"/>
</dbReference>